<dbReference type="InterPro" id="IPR027417">
    <property type="entry name" value="P-loop_NTPase"/>
</dbReference>
<dbReference type="AlphaFoldDB" id="A0A7C9LNE3"/>
<dbReference type="Pfam" id="PF13191">
    <property type="entry name" value="AAA_16"/>
    <property type="match status" value="1"/>
</dbReference>
<feature type="domain" description="Bacterial transcriptional activator" evidence="3">
    <location>
        <begin position="98"/>
        <end position="233"/>
    </location>
</feature>
<proteinExistence type="predicted"/>
<evidence type="ECO:0000259" key="3">
    <source>
        <dbReference type="SMART" id="SM01043"/>
    </source>
</evidence>
<dbReference type="Proteomes" id="UP000483286">
    <property type="component" value="Unassembled WGS sequence"/>
</dbReference>
<dbReference type="InterPro" id="IPR051677">
    <property type="entry name" value="AfsR-DnrI-RedD_regulator"/>
</dbReference>
<dbReference type="PANTHER" id="PTHR35807:SF1">
    <property type="entry name" value="TRANSCRIPTIONAL REGULATOR REDD"/>
    <property type="match status" value="1"/>
</dbReference>
<dbReference type="Gene3D" id="3.40.50.300">
    <property type="entry name" value="P-loop containing nucleotide triphosphate hydrolases"/>
    <property type="match status" value="1"/>
</dbReference>
<keyword evidence="2" id="KW-0804">Transcription</keyword>
<dbReference type="GO" id="GO:0003677">
    <property type="term" value="F:DNA binding"/>
    <property type="evidence" value="ECO:0007669"/>
    <property type="project" value="TreeGrafter"/>
</dbReference>
<evidence type="ECO:0000256" key="2">
    <source>
        <dbReference type="ARBA" id="ARBA00023163"/>
    </source>
</evidence>
<dbReference type="RefSeq" id="WP_157459152.1">
    <property type="nucleotide sequence ID" value="NZ_WQLB01000011.1"/>
</dbReference>
<dbReference type="InterPro" id="IPR011990">
    <property type="entry name" value="TPR-like_helical_dom_sf"/>
</dbReference>
<keyword evidence="1" id="KW-0805">Transcription regulation</keyword>
<name>A0A7C9LNE3_9DEIO</name>
<dbReference type="GO" id="GO:0006355">
    <property type="term" value="P:regulation of DNA-templated transcription"/>
    <property type="evidence" value="ECO:0007669"/>
    <property type="project" value="TreeGrafter"/>
</dbReference>
<evidence type="ECO:0000313" key="4">
    <source>
        <dbReference type="EMBL" id="MVN87096.1"/>
    </source>
</evidence>
<protein>
    <submittedName>
        <fullName evidence="4">AAA family ATPase</fullName>
    </submittedName>
</protein>
<dbReference type="PANTHER" id="PTHR35807">
    <property type="entry name" value="TRANSCRIPTIONAL REGULATOR REDD-RELATED"/>
    <property type="match status" value="1"/>
</dbReference>
<reference evidence="4 5" key="1">
    <citation type="submission" date="2019-12" db="EMBL/GenBank/DDBJ databases">
        <title>Deinococcus sp. HMF7620 Genome sequencing and assembly.</title>
        <authorList>
            <person name="Kang H."/>
            <person name="Kim H."/>
            <person name="Joh K."/>
        </authorList>
    </citation>
    <scope>NUCLEOTIDE SEQUENCE [LARGE SCALE GENOMIC DNA]</scope>
    <source>
        <strain evidence="4 5">HMF7620</strain>
    </source>
</reference>
<organism evidence="4 5">
    <name type="scientific">Deinococcus arboris</name>
    <dbReference type="NCBI Taxonomy" id="2682977"/>
    <lineage>
        <taxon>Bacteria</taxon>
        <taxon>Thermotogati</taxon>
        <taxon>Deinococcota</taxon>
        <taxon>Deinococci</taxon>
        <taxon>Deinococcales</taxon>
        <taxon>Deinococcaceae</taxon>
        <taxon>Deinococcus</taxon>
    </lineage>
</organism>
<dbReference type="InterPro" id="IPR005158">
    <property type="entry name" value="BTAD"/>
</dbReference>
<dbReference type="SMART" id="SM01043">
    <property type="entry name" value="BTAD"/>
    <property type="match status" value="1"/>
</dbReference>
<dbReference type="InterPro" id="IPR041664">
    <property type="entry name" value="AAA_16"/>
</dbReference>
<dbReference type="EMBL" id="WQLB01000011">
    <property type="protein sequence ID" value="MVN87096.1"/>
    <property type="molecule type" value="Genomic_DNA"/>
</dbReference>
<sequence>MSVRMDAPWQLALLGRPQVTRPDGQKAECPPRLLLILAFVALEGRTARARLASIMWPDVLESVARNNLVHALRRIQALSGAGLLLVGRDIDLAPGVQLDVGPLLHPEPGQDPPTFGPALTLLDGLDFELSADLVAWIEVWRERLTQLAVEQVRRAVTREQEQGDLRRALDWAELWLHTDPVSEDAYRTLMRLHYLNGDRAAALRTYQRCVTAIEREFGSAPSAETHRLAEELGRLAPAPPGDALPSPLPLSVSRPPVLIGREEAWARMEAAWARGQIIFISGEPGVGKSRLLQDFVQAKGSHVWLDGRPGDLTVPYSTLARILRTYLRAAPDVELPGYVQQELSRLLPECAGPGGPPPPIVDEEARLRFYTAIGDAIVLTTQGASVIVQDDWQYCDKATSDFGAAFASRTYPLAEGQTGPPGIVAFRAGELPLPQKTMLQGVVQGGQAIHIELGPLDEADTRRLVHSLGVPELEPRIAAITQLAGGYPQFVQEAVRYLLEAGADDTGPLPLPPLIQEVLMRRLEQLSERALHVARAASVLQQDFTVDLIGEMLGLPLLDVAAAWEELEGRQIMQGERFSHDLLLQAVAAGIPASIRRLLHRSAARTLERHHGSAPRIAGHWASGESLTQASAWFIQAAAAARAAFRLDEAEGFEWQAQQTASAARTAGPATA</sequence>
<comment type="caution">
    <text evidence="4">The sequence shown here is derived from an EMBL/GenBank/DDBJ whole genome shotgun (WGS) entry which is preliminary data.</text>
</comment>
<keyword evidence="5" id="KW-1185">Reference proteome</keyword>
<dbReference type="SUPFAM" id="SSF48452">
    <property type="entry name" value="TPR-like"/>
    <property type="match status" value="1"/>
</dbReference>
<dbReference type="SUPFAM" id="SSF52540">
    <property type="entry name" value="P-loop containing nucleoside triphosphate hydrolases"/>
    <property type="match status" value="1"/>
</dbReference>
<evidence type="ECO:0000313" key="5">
    <source>
        <dbReference type="Proteomes" id="UP000483286"/>
    </source>
</evidence>
<dbReference type="Gene3D" id="1.25.40.10">
    <property type="entry name" value="Tetratricopeptide repeat domain"/>
    <property type="match status" value="1"/>
</dbReference>
<gene>
    <name evidence="4" type="ORF">GO986_09980</name>
</gene>
<dbReference type="Pfam" id="PF03704">
    <property type="entry name" value="BTAD"/>
    <property type="match status" value="1"/>
</dbReference>
<accession>A0A7C9LNE3</accession>
<evidence type="ECO:0000256" key="1">
    <source>
        <dbReference type="ARBA" id="ARBA00023015"/>
    </source>
</evidence>